<protein>
    <submittedName>
        <fullName evidence="5">Shikimate dehydrogenase</fullName>
    </submittedName>
</protein>
<dbReference type="PANTHER" id="PTHR21089:SF1">
    <property type="entry name" value="BIFUNCTIONAL 3-DEHYDROQUINATE DEHYDRATASE_SHIKIMATE DEHYDROGENASE, CHLOROPLASTIC"/>
    <property type="match status" value="1"/>
</dbReference>
<dbReference type="Gene3D" id="3.40.50.10860">
    <property type="entry name" value="Leucine Dehydrogenase, chain A, domain 1"/>
    <property type="match status" value="1"/>
</dbReference>
<dbReference type="RefSeq" id="WP_119440168.1">
    <property type="nucleotide sequence ID" value="NZ_QWGR01000021.1"/>
</dbReference>
<name>A0A399STD8_9BACT</name>
<dbReference type="SUPFAM" id="SSF51735">
    <property type="entry name" value="NAD(P)-binding Rossmann-fold domains"/>
    <property type="match status" value="1"/>
</dbReference>
<gene>
    <name evidence="5" type="ORF">D1614_22055</name>
</gene>
<evidence type="ECO:0000259" key="4">
    <source>
        <dbReference type="Pfam" id="PF08501"/>
    </source>
</evidence>
<evidence type="ECO:0000256" key="2">
    <source>
        <dbReference type="ARBA" id="ARBA00023002"/>
    </source>
</evidence>
<dbReference type="SUPFAM" id="SSF53223">
    <property type="entry name" value="Aminoacid dehydrogenase-like, N-terminal domain"/>
    <property type="match status" value="1"/>
</dbReference>
<dbReference type="Proteomes" id="UP000265926">
    <property type="component" value="Unassembled WGS sequence"/>
</dbReference>
<dbReference type="InterPro" id="IPR022893">
    <property type="entry name" value="Shikimate_DH_fam"/>
</dbReference>
<dbReference type="GO" id="GO:0004764">
    <property type="term" value="F:shikimate 3-dehydrogenase (NADP+) activity"/>
    <property type="evidence" value="ECO:0007669"/>
    <property type="project" value="InterPro"/>
</dbReference>
<dbReference type="CDD" id="cd01065">
    <property type="entry name" value="NAD_bind_Shikimate_DH"/>
    <property type="match status" value="1"/>
</dbReference>
<dbReference type="OrthoDB" id="9792692at2"/>
<dbReference type="InterPro" id="IPR036291">
    <property type="entry name" value="NAD(P)-bd_dom_sf"/>
</dbReference>
<keyword evidence="3" id="KW-0028">Amino-acid biosynthesis</keyword>
<dbReference type="InterPro" id="IPR013708">
    <property type="entry name" value="Shikimate_DH-bd_N"/>
</dbReference>
<dbReference type="GO" id="GO:0005829">
    <property type="term" value="C:cytosol"/>
    <property type="evidence" value="ECO:0007669"/>
    <property type="project" value="TreeGrafter"/>
</dbReference>
<dbReference type="PANTHER" id="PTHR21089">
    <property type="entry name" value="SHIKIMATE DEHYDROGENASE"/>
    <property type="match status" value="1"/>
</dbReference>
<keyword evidence="3" id="KW-0057">Aromatic amino acid biosynthesis</keyword>
<dbReference type="Gene3D" id="3.40.50.720">
    <property type="entry name" value="NAD(P)-binding Rossmann-like Domain"/>
    <property type="match status" value="1"/>
</dbReference>
<dbReference type="GO" id="GO:0009073">
    <property type="term" value="P:aromatic amino acid family biosynthetic process"/>
    <property type="evidence" value="ECO:0007669"/>
    <property type="project" value="UniProtKB-KW"/>
</dbReference>
<sequence>MKKYGLLGYPLTHSFSKRFFTEKFETEKIDSTYDNFEIDSITKFPEVVKNNPEVIGFNVTIPYKEQVIPYLDDLNDSAREIGAVNTIKVTRSGDSVHLKGFNTDTYGFETSLSPLLNAHHQKALILGTGGASKALKYVLTKLGIEYISASIEELKENEIRYEDIDEKMMQERLLIINATPLGTYPKVETFPNIPYEFITDQHLLFDLVYNPEVTQFMAKGKEKGATVKNGYDMLLGQARRSYEIWNSEE</sequence>
<evidence type="ECO:0000256" key="1">
    <source>
        <dbReference type="ARBA" id="ARBA00004871"/>
    </source>
</evidence>
<dbReference type="Pfam" id="PF08501">
    <property type="entry name" value="Shikimate_dh_N"/>
    <property type="match status" value="1"/>
</dbReference>
<comment type="pathway">
    <text evidence="1">Metabolic intermediate biosynthesis; chorismate biosynthesis; chorismate from D-erythrose 4-phosphate and phosphoenolpyruvate: step 4/7.</text>
</comment>
<proteinExistence type="predicted"/>
<organism evidence="5 6">
    <name type="scientific">Maribellus luteus</name>
    <dbReference type="NCBI Taxonomy" id="2305463"/>
    <lineage>
        <taxon>Bacteria</taxon>
        <taxon>Pseudomonadati</taxon>
        <taxon>Bacteroidota</taxon>
        <taxon>Bacteroidia</taxon>
        <taxon>Marinilabiliales</taxon>
        <taxon>Prolixibacteraceae</taxon>
        <taxon>Maribellus</taxon>
    </lineage>
</organism>
<keyword evidence="2" id="KW-0560">Oxidoreductase</keyword>
<dbReference type="AlphaFoldDB" id="A0A399STD8"/>
<keyword evidence="6" id="KW-1185">Reference proteome</keyword>
<evidence type="ECO:0000313" key="5">
    <source>
        <dbReference type="EMBL" id="RIJ45691.1"/>
    </source>
</evidence>
<evidence type="ECO:0000313" key="6">
    <source>
        <dbReference type="Proteomes" id="UP000265926"/>
    </source>
</evidence>
<accession>A0A399STD8</accession>
<reference evidence="5 6" key="1">
    <citation type="submission" date="2018-08" db="EMBL/GenBank/DDBJ databases">
        <title>Pallidiluteibacterium maritimus gen. nov., sp. nov., isolated from coastal sediment.</title>
        <authorList>
            <person name="Zhou L.Y."/>
        </authorList>
    </citation>
    <scope>NUCLEOTIDE SEQUENCE [LARGE SCALE GENOMIC DNA]</scope>
    <source>
        <strain evidence="5 6">XSD2</strain>
    </source>
</reference>
<dbReference type="GO" id="GO:0009423">
    <property type="term" value="P:chorismate biosynthetic process"/>
    <property type="evidence" value="ECO:0007669"/>
    <property type="project" value="TreeGrafter"/>
</dbReference>
<dbReference type="EMBL" id="QWGR01000021">
    <property type="protein sequence ID" value="RIJ45691.1"/>
    <property type="molecule type" value="Genomic_DNA"/>
</dbReference>
<dbReference type="GO" id="GO:0050661">
    <property type="term" value="F:NADP binding"/>
    <property type="evidence" value="ECO:0007669"/>
    <property type="project" value="TreeGrafter"/>
</dbReference>
<comment type="caution">
    <text evidence="5">The sequence shown here is derived from an EMBL/GenBank/DDBJ whole genome shotgun (WGS) entry which is preliminary data.</text>
</comment>
<dbReference type="InterPro" id="IPR046346">
    <property type="entry name" value="Aminoacid_DH-like_N_sf"/>
</dbReference>
<dbReference type="GO" id="GO:0019632">
    <property type="term" value="P:shikimate metabolic process"/>
    <property type="evidence" value="ECO:0007669"/>
    <property type="project" value="TreeGrafter"/>
</dbReference>
<evidence type="ECO:0000256" key="3">
    <source>
        <dbReference type="ARBA" id="ARBA00023141"/>
    </source>
</evidence>
<feature type="domain" description="Shikimate dehydrogenase substrate binding N-terminal" evidence="4">
    <location>
        <begin position="6"/>
        <end position="87"/>
    </location>
</feature>